<reference evidence="2 3" key="1">
    <citation type="submission" date="2015-03" db="EMBL/GenBank/DDBJ databases">
        <authorList>
            <person name="Radwan O."/>
            <person name="Al-Naeli F.A."/>
            <person name="Rendon G.A."/>
            <person name="Fields C."/>
        </authorList>
    </citation>
    <scope>NUCLEOTIDE SEQUENCE [LARGE SCALE GENOMIC DNA]</scope>
    <source>
        <strain evidence="2">CR-DP1</strain>
    </source>
</reference>
<evidence type="ECO:0000256" key="1">
    <source>
        <dbReference type="SAM" id="SignalP"/>
    </source>
</evidence>
<feature type="chain" id="PRO_5002482369" description="Fucose-specific lectin" evidence="1">
    <location>
        <begin position="19"/>
        <end position="157"/>
    </location>
</feature>
<protein>
    <recommendedName>
        <fullName evidence="4">Fucose-specific lectin</fullName>
    </recommendedName>
</protein>
<name>A0A0F4ZAA2_9PEZI</name>
<evidence type="ECO:0000313" key="3">
    <source>
        <dbReference type="Proteomes" id="UP000033483"/>
    </source>
</evidence>
<comment type="caution">
    <text evidence="2">The sequence shown here is derived from an EMBL/GenBank/DDBJ whole genome shotgun (WGS) entry which is preliminary data.</text>
</comment>
<proteinExistence type="predicted"/>
<organism evidence="2 3">
    <name type="scientific">Thielaviopsis punctulata</name>
    <dbReference type="NCBI Taxonomy" id="72032"/>
    <lineage>
        <taxon>Eukaryota</taxon>
        <taxon>Fungi</taxon>
        <taxon>Dikarya</taxon>
        <taxon>Ascomycota</taxon>
        <taxon>Pezizomycotina</taxon>
        <taxon>Sordariomycetes</taxon>
        <taxon>Hypocreomycetidae</taxon>
        <taxon>Microascales</taxon>
        <taxon>Ceratocystidaceae</taxon>
        <taxon>Thielaviopsis</taxon>
    </lineage>
</organism>
<gene>
    <name evidence="2" type="ORF">TD95_002018</name>
</gene>
<sequence length="157" mass="17234">MHVFPLASLLFLASSAAAKSYQIRGVTAPVFHLYLQSTPMTSDNDTLLAVLGPEASGDEFDVGNTIQSTNNSLYLNIEDSSKTYKRVLFGEKATTTGWGLDGDTIITTTNSSYGRQQNFLACELSNGMYQLYLQTGNDMPCNKKCSKWQTIHLPCLC</sequence>
<keyword evidence="3" id="KW-1185">Reference proteome</keyword>
<dbReference type="OrthoDB" id="3915838at2759"/>
<dbReference type="EMBL" id="LAEV01001737">
    <property type="protein sequence ID" value="KKA27434.1"/>
    <property type="molecule type" value="Genomic_DNA"/>
</dbReference>
<evidence type="ECO:0000313" key="2">
    <source>
        <dbReference type="EMBL" id="KKA27434.1"/>
    </source>
</evidence>
<dbReference type="AlphaFoldDB" id="A0A0F4ZAA2"/>
<keyword evidence="1" id="KW-0732">Signal</keyword>
<accession>A0A0F4ZAA2</accession>
<feature type="signal peptide" evidence="1">
    <location>
        <begin position="1"/>
        <end position="18"/>
    </location>
</feature>
<dbReference type="Proteomes" id="UP000033483">
    <property type="component" value="Unassembled WGS sequence"/>
</dbReference>
<evidence type="ECO:0008006" key="4">
    <source>
        <dbReference type="Google" id="ProtNLM"/>
    </source>
</evidence>